<dbReference type="SMART" id="SM00849">
    <property type="entry name" value="Lactamase_B"/>
    <property type="match status" value="1"/>
</dbReference>
<comment type="caution">
    <text evidence="2">The sequence shown here is derived from an EMBL/GenBank/DDBJ whole genome shotgun (WGS) entry which is preliminary data.</text>
</comment>
<keyword evidence="2" id="KW-0378">Hydrolase</keyword>
<keyword evidence="3" id="KW-1185">Reference proteome</keyword>
<protein>
    <submittedName>
        <fullName evidence="2">MBL fold metallo-hydrolase</fullName>
    </submittedName>
</protein>
<accession>A0A4R8UJP7</accession>
<dbReference type="RefSeq" id="WP_134487363.1">
    <property type="nucleotide sequence ID" value="NZ_SOEZ01000009.1"/>
</dbReference>
<evidence type="ECO:0000259" key="1">
    <source>
        <dbReference type="SMART" id="SM00849"/>
    </source>
</evidence>
<sequence length="290" mass="30723">MPIWICEACALEHPDTAEPPGICVICTDERQFVPPAGQRWTTSERLERAGTTARIVPVEAGLHRMTVAPRVGIGQQAFLVTTPAGNLLWEPPGFISASAVGAVRALGGVAAVAGSHPHLMGAAISWSHAFGDAPVYVAADDSAWSRRPDPVIRPWVGLESPLPGVTLVQCGGHFPGSCVLLWREGAEGRGVLLTGDTIFIGPDNKTVSAMRSYPNLIPLPEQAVRIILDRLHPLAYDRMYGPFGQVVASGARAVVTRSLTRLIAWLRADIPDFAPSPSPSPSSASPSAEP</sequence>
<dbReference type="EMBL" id="SOEZ01000009">
    <property type="protein sequence ID" value="TFB56066.1"/>
    <property type="molecule type" value="Genomic_DNA"/>
</dbReference>
<reference evidence="2 3" key="1">
    <citation type="submission" date="2019-03" db="EMBL/GenBank/DDBJ databases">
        <title>Genomics of glacier-inhabiting Cryobacterium strains.</title>
        <authorList>
            <person name="Liu Q."/>
            <person name="Xin Y.-H."/>
        </authorList>
    </citation>
    <scope>NUCLEOTIDE SEQUENCE [LARGE SCALE GENOMIC DNA]</scope>
    <source>
        <strain evidence="2 3">Sr47</strain>
    </source>
</reference>
<evidence type="ECO:0000313" key="2">
    <source>
        <dbReference type="EMBL" id="TFB56066.1"/>
    </source>
</evidence>
<dbReference type="PANTHER" id="PTHR36839:SF1">
    <property type="entry name" value="METALLO-BETA-LACTAMASE FAMILY PROTEIN (AFU_ORTHOLOGUE AFUA_5G12770)"/>
    <property type="match status" value="1"/>
</dbReference>
<name>A0A4R8UJP7_9MICO</name>
<dbReference type="Gene3D" id="3.60.15.10">
    <property type="entry name" value="Ribonuclease Z/Hydroxyacylglutathione hydrolase-like"/>
    <property type="match status" value="1"/>
</dbReference>
<dbReference type="SUPFAM" id="SSF56281">
    <property type="entry name" value="Metallo-hydrolase/oxidoreductase"/>
    <property type="match status" value="1"/>
</dbReference>
<dbReference type="Proteomes" id="UP000297866">
    <property type="component" value="Unassembled WGS sequence"/>
</dbReference>
<evidence type="ECO:0000313" key="3">
    <source>
        <dbReference type="Proteomes" id="UP000297866"/>
    </source>
</evidence>
<gene>
    <name evidence="2" type="ORF">E3O23_01680</name>
</gene>
<dbReference type="PANTHER" id="PTHR36839">
    <property type="entry name" value="METALLO-BETA-LACTAMASE FAMILY PROTEIN (AFU_ORTHOLOGUE AFUA_5G12770)"/>
    <property type="match status" value="1"/>
</dbReference>
<dbReference type="InterPro" id="IPR001279">
    <property type="entry name" value="Metallo-B-lactamas"/>
</dbReference>
<proteinExistence type="predicted"/>
<feature type="domain" description="Metallo-beta-lactamase" evidence="1">
    <location>
        <begin position="74"/>
        <end position="230"/>
    </location>
</feature>
<dbReference type="GO" id="GO:0016787">
    <property type="term" value="F:hydrolase activity"/>
    <property type="evidence" value="ECO:0007669"/>
    <property type="project" value="UniProtKB-KW"/>
</dbReference>
<dbReference type="InterPro" id="IPR036866">
    <property type="entry name" value="RibonucZ/Hydroxyglut_hydro"/>
</dbReference>
<dbReference type="OrthoDB" id="2373347at2"/>
<dbReference type="AlphaFoldDB" id="A0A4R8UJP7"/>
<organism evidence="2 3">
    <name type="scientific">Cryobacterium tagatosivorans</name>
    <dbReference type="NCBI Taxonomy" id="1259199"/>
    <lineage>
        <taxon>Bacteria</taxon>
        <taxon>Bacillati</taxon>
        <taxon>Actinomycetota</taxon>
        <taxon>Actinomycetes</taxon>
        <taxon>Micrococcales</taxon>
        <taxon>Microbacteriaceae</taxon>
        <taxon>Cryobacterium</taxon>
    </lineage>
</organism>